<organism evidence="1 2">
    <name type="scientific">Malus baccata</name>
    <name type="common">Siberian crab apple</name>
    <name type="synonym">Pyrus baccata</name>
    <dbReference type="NCBI Taxonomy" id="106549"/>
    <lineage>
        <taxon>Eukaryota</taxon>
        <taxon>Viridiplantae</taxon>
        <taxon>Streptophyta</taxon>
        <taxon>Embryophyta</taxon>
        <taxon>Tracheophyta</taxon>
        <taxon>Spermatophyta</taxon>
        <taxon>Magnoliopsida</taxon>
        <taxon>eudicotyledons</taxon>
        <taxon>Gunneridae</taxon>
        <taxon>Pentapetalae</taxon>
        <taxon>rosids</taxon>
        <taxon>fabids</taxon>
        <taxon>Rosales</taxon>
        <taxon>Rosaceae</taxon>
        <taxon>Amygdaloideae</taxon>
        <taxon>Maleae</taxon>
        <taxon>Malus</taxon>
    </lineage>
</organism>
<dbReference type="EMBL" id="VIEB01000572">
    <property type="protein sequence ID" value="TQD86233.1"/>
    <property type="molecule type" value="Genomic_DNA"/>
</dbReference>
<accession>A0A540LID5</accession>
<gene>
    <name evidence="1" type="ORF">C1H46_028203</name>
</gene>
<name>A0A540LID5_MALBA</name>
<evidence type="ECO:0000313" key="2">
    <source>
        <dbReference type="Proteomes" id="UP000315295"/>
    </source>
</evidence>
<dbReference type="Proteomes" id="UP000315295">
    <property type="component" value="Unassembled WGS sequence"/>
</dbReference>
<keyword evidence="2" id="KW-1185">Reference proteome</keyword>
<protein>
    <submittedName>
        <fullName evidence="1">Uncharacterized protein</fullName>
    </submittedName>
</protein>
<evidence type="ECO:0000313" key="1">
    <source>
        <dbReference type="EMBL" id="TQD86233.1"/>
    </source>
</evidence>
<sequence>MAMAAPKLSGADSTAGLFVMTHNNSSCRSGMIWAAGRHGEKKEWGGGEEGMKLFDGGTAGWKSSIL</sequence>
<reference evidence="1 2" key="1">
    <citation type="journal article" date="2019" name="G3 (Bethesda)">
        <title>Sequencing of a Wild Apple (Malus baccata) Genome Unravels the Differences Between Cultivated and Wild Apple Species Regarding Disease Resistance and Cold Tolerance.</title>
        <authorList>
            <person name="Chen X."/>
        </authorList>
    </citation>
    <scope>NUCLEOTIDE SEQUENCE [LARGE SCALE GENOMIC DNA]</scope>
    <source>
        <strain evidence="2">cv. Shandingzi</strain>
        <tissue evidence="1">Leaves</tissue>
    </source>
</reference>
<proteinExistence type="predicted"/>
<dbReference type="AlphaFoldDB" id="A0A540LID5"/>
<comment type="caution">
    <text evidence="1">The sequence shown here is derived from an EMBL/GenBank/DDBJ whole genome shotgun (WGS) entry which is preliminary data.</text>
</comment>